<accession>A0A2K8PEU7</accession>
<dbReference type="KEGG" id="slx:SLAV_16945"/>
<protein>
    <submittedName>
        <fullName evidence="1">Cysteine-rich secretory protein family protein</fullName>
    </submittedName>
</protein>
<dbReference type="PANTHER" id="PTHR31157">
    <property type="entry name" value="SCP DOMAIN-CONTAINING PROTEIN"/>
    <property type="match status" value="1"/>
</dbReference>
<organism evidence="1 2">
    <name type="scientific">Streptomyces lavendulae subsp. lavendulae</name>
    <dbReference type="NCBI Taxonomy" id="58340"/>
    <lineage>
        <taxon>Bacteria</taxon>
        <taxon>Bacillati</taxon>
        <taxon>Actinomycetota</taxon>
        <taxon>Actinomycetes</taxon>
        <taxon>Kitasatosporales</taxon>
        <taxon>Streptomycetaceae</taxon>
        <taxon>Streptomyces</taxon>
    </lineage>
</organism>
<dbReference type="InterPro" id="IPR014044">
    <property type="entry name" value="CAP_dom"/>
</dbReference>
<evidence type="ECO:0000313" key="2">
    <source>
        <dbReference type="Proteomes" id="UP000231791"/>
    </source>
</evidence>
<dbReference type="Pfam" id="PF00188">
    <property type="entry name" value="CAP"/>
    <property type="match status" value="1"/>
</dbReference>
<dbReference type="Gene3D" id="3.40.33.10">
    <property type="entry name" value="CAP"/>
    <property type="match status" value="1"/>
</dbReference>
<name>A0A2K8PEU7_STRLA</name>
<dbReference type="SUPFAM" id="SSF55797">
    <property type="entry name" value="PR-1-like"/>
    <property type="match status" value="1"/>
</dbReference>
<dbReference type="EMBL" id="CP024985">
    <property type="protein sequence ID" value="ATZ25239.1"/>
    <property type="molecule type" value="Genomic_DNA"/>
</dbReference>
<dbReference type="Proteomes" id="UP000231791">
    <property type="component" value="Chromosome"/>
</dbReference>
<dbReference type="PANTHER" id="PTHR31157:SF1">
    <property type="entry name" value="SCP DOMAIN-CONTAINING PROTEIN"/>
    <property type="match status" value="1"/>
</dbReference>
<sequence>MVSRSARIRRGCTVVCASSLLVLSGAVGAGAATATVPTAVGTHAVVPLQNDPNKVLELVNDARKAAGCPPLTVDPKVVAAAQEYANDTTTNHTGSDGSSIQDRLKKAGATFNASAENIAWGSGDEKVHVDGWLGSAGHAGNIKNCSFTKTGVAVSGNRIVQVFTD</sequence>
<reference evidence="1 2" key="1">
    <citation type="submission" date="2017-11" db="EMBL/GenBank/DDBJ databases">
        <title>Complete genome sequence of Streptomyces lavendulae subsp. lavendulae CCM 3239 (formerly 'Streptomyces aureofaciens CCM 3239'), the producer of the angucycline-type antibiotic auricin.</title>
        <authorList>
            <person name="Busche T."/>
            <person name="Novakova R."/>
            <person name="Al'Dilaimi A."/>
            <person name="Homerova D."/>
            <person name="Feckova L."/>
            <person name="Rezuchova B."/>
            <person name="Mingyar E."/>
            <person name="Csolleiova D."/>
            <person name="Bekeova C."/>
            <person name="Winkler A."/>
            <person name="Sevcikova B."/>
            <person name="Kalinowski J."/>
            <person name="Kormanec J."/>
            <person name="Ruckert C."/>
        </authorList>
    </citation>
    <scope>NUCLEOTIDE SEQUENCE [LARGE SCALE GENOMIC DNA]</scope>
    <source>
        <strain evidence="1 2">CCM 3239</strain>
    </source>
</reference>
<dbReference type="CDD" id="cd05379">
    <property type="entry name" value="CAP_bacterial"/>
    <property type="match status" value="1"/>
</dbReference>
<dbReference type="InterPro" id="IPR035940">
    <property type="entry name" value="CAP_sf"/>
</dbReference>
<proteinExistence type="predicted"/>
<dbReference type="AlphaFoldDB" id="A0A2K8PEU7"/>
<evidence type="ECO:0000313" key="1">
    <source>
        <dbReference type="EMBL" id="ATZ25239.1"/>
    </source>
</evidence>
<keyword evidence="2" id="KW-1185">Reference proteome</keyword>
<gene>
    <name evidence="1" type="ORF">SLAV_16945</name>
</gene>